<dbReference type="OrthoDB" id="245103at2759"/>
<reference evidence="1 2" key="1">
    <citation type="journal article" date="2013" name="PLoS ONE">
        <title>Predicting the Proteins of Angomonas deanei, Strigomonas culicis and Their Respective Endosymbionts Reveals New Aspects of the Trypanosomatidae Family.</title>
        <authorList>
            <person name="Motta M.C."/>
            <person name="Martins A.C."/>
            <person name="de Souza S.S."/>
            <person name="Catta-Preta C.M."/>
            <person name="Silva R."/>
            <person name="Klein C.C."/>
            <person name="de Almeida L.G."/>
            <person name="de Lima Cunha O."/>
            <person name="Ciapina L.P."/>
            <person name="Brocchi M."/>
            <person name="Colabardini A.C."/>
            <person name="de Araujo Lima B."/>
            <person name="Machado C.R."/>
            <person name="de Almeida Soares C.M."/>
            <person name="Probst C.M."/>
            <person name="de Menezes C.B."/>
            <person name="Thompson C.E."/>
            <person name="Bartholomeu D.C."/>
            <person name="Gradia D.F."/>
            <person name="Pavoni D.P."/>
            <person name="Grisard E.C."/>
            <person name="Fantinatti-Garboggini F."/>
            <person name="Marchini F.K."/>
            <person name="Rodrigues-Luiz G.F."/>
            <person name="Wagner G."/>
            <person name="Goldman G.H."/>
            <person name="Fietto J.L."/>
            <person name="Elias M.C."/>
            <person name="Goldman M.H."/>
            <person name="Sagot M.F."/>
            <person name="Pereira M."/>
            <person name="Stoco P.H."/>
            <person name="de Mendonca-Neto R.P."/>
            <person name="Teixeira S.M."/>
            <person name="Maciel T.E."/>
            <person name="de Oliveira Mendes T.A."/>
            <person name="Urmenyi T.P."/>
            <person name="de Souza W."/>
            <person name="Schenkman S."/>
            <person name="de Vasconcelos A.T."/>
        </authorList>
    </citation>
    <scope>NUCLEOTIDE SEQUENCE [LARGE SCALE GENOMIC DNA]</scope>
</reference>
<organism evidence="1 2">
    <name type="scientific">Strigomonas culicis</name>
    <dbReference type="NCBI Taxonomy" id="28005"/>
    <lineage>
        <taxon>Eukaryota</taxon>
        <taxon>Discoba</taxon>
        <taxon>Euglenozoa</taxon>
        <taxon>Kinetoplastea</taxon>
        <taxon>Metakinetoplastina</taxon>
        <taxon>Trypanosomatida</taxon>
        <taxon>Trypanosomatidae</taxon>
        <taxon>Strigomonadinae</taxon>
        <taxon>Strigomonas</taxon>
    </lineage>
</organism>
<evidence type="ECO:0000313" key="2">
    <source>
        <dbReference type="Proteomes" id="UP000015354"/>
    </source>
</evidence>
<accession>S9TV24</accession>
<gene>
    <name evidence="1" type="ORF">STCU_09003</name>
</gene>
<dbReference type="SUPFAM" id="SSF48371">
    <property type="entry name" value="ARM repeat"/>
    <property type="match status" value="1"/>
</dbReference>
<name>S9TV24_9TRYP</name>
<dbReference type="AlphaFoldDB" id="S9TV24"/>
<dbReference type="Gene3D" id="1.25.10.10">
    <property type="entry name" value="Leucine-rich Repeat Variant"/>
    <property type="match status" value="1"/>
</dbReference>
<comment type="caution">
    <text evidence="1">The sequence shown here is derived from an EMBL/GenBank/DDBJ whole genome shotgun (WGS) entry which is preliminary data.</text>
</comment>
<dbReference type="Proteomes" id="UP000015354">
    <property type="component" value="Unassembled WGS sequence"/>
</dbReference>
<sequence length="691" mass="72292">MADTCSSGSAASFTDDGLALTVLLNRPDVLQRLVVPLLAEELAAAHSRAASAARQCDVLCALIGLGALAKAALPLLLDCLRRGEGDARLVALAVRTSGGADGIEALCRLAQEQPAAPAAQQAAAWGLGALPVDTAGHTSVVCVGGLAHALGFCPAGTDGEAARADDAEADVVTLQGAAPYVPTNLLLHSDEARRAMLAFVSAAPFPPMRQYPHLPTVLRDVASAATAAAVAAQLAGEPLRAVWAKAHAQLRDELAPLLDGAAAGGVLPHAYSSSFRDHRELLFRVEQCLVTAAAEATDAATREQALLSLASLPAFAREHCAPAVQDILTLGLQAFERRWAGAGADGGGAPQDADEAVLVAAEVALGVVCTRQACDAAAVEACAALLSRLLTSPRWRLRHGACVGLGHLAPRRARTEDTVAELVRRLADTSVSPDTVVWALVRQGPCGLRKLLDVLRLPTLPVAAHVACARGLAQVETAVRHCADAPAERHRLHQELAESVGELILSAGPLPEEVLLESVQALAKGLGGRRFGGDAEAVRHYEAETPSPCYLVLRALVEATVLPYAVVRALFVALCRGGGAHGEAYTCHKAMEGERLAARAAAAFALRVCGGRVIRTVAVTINDPAVEVRREGIGTLEELGVEEVVRVLQRRPPAHRQQVTAALRDALLRDVGRGRRHHVVQQLYDTLTTMP</sequence>
<dbReference type="InterPro" id="IPR011989">
    <property type="entry name" value="ARM-like"/>
</dbReference>
<proteinExistence type="predicted"/>
<dbReference type="EMBL" id="ATMH01009003">
    <property type="protein sequence ID" value="EPY20414.1"/>
    <property type="molecule type" value="Genomic_DNA"/>
</dbReference>
<keyword evidence="2" id="KW-1185">Reference proteome</keyword>
<evidence type="ECO:0000313" key="1">
    <source>
        <dbReference type="EMBL" id="EPY20414.1"/>
    </source>
</evidence>
<protein>
    <submittedName>
        <fullName evidence="1">Uncharacterized protein</fullName>
    </submittedName>
</protein>
<dbReference type="InterPro" id="IPR016024">
    <property type="entry name" value="ARM-type_fold"/>
</dbReference>